<evidence type="ECO:0000313" key="2">
    <source>
        <dbReference type="EMBL" id="GCE29337.1"/>
    </source>
</evidence>
<gene>
    <name evidence="2" type="ORF">KDA_48210</name>
</gene>
<evidence type="ECO:0000256" key="1">
    <source>
        <dbReference type="SAM" id="MobiDB-lite"/>
    </source>
</evidence>
<feature type="compositionally biased region" description="Polar residues" evidence="1">
    <location>
        <begin position="23"/>
        <end position="36"/>
    </location>
</feature>
<dbReference type="EMBL" id="BIFT01000002">
    <property type="protein sequence ID" value="GCE29337.1"/>
    <property type="molecule type" value="Genomic_DNA"/>
</dbReference>
<feature type="region of interest" description="Disordered" evidence="1">
    <location>
        <begin position="17"/>
        <end position="52"/>
    </location>
</feature>
<reference evidence="3" key="1">
    <citation type="submission" date="2018-12" db="EMBL/GenBank/DDBJ databases">
        <title>Tengunoibacter tsumagoiensis gen. nov., sp. nov., Dictyobacter kobayashii sp. nov., D. alpinus sp. nov., and D. joshuensis sp. nov. and description of Dictyobacteraceae fam. nov. within the order Ktedonobacterales isolated from Tengu-no-mugimeshi.</title>
        <authorList>
            <person name="Wang C.M."/>
            <person name="Zheng Y."/>
            <person name="Sakai Y."/>
            <person name="Toyoda A."/>
            <person name="Minakuchi Y."/>
            <person name="Abe K."/>
            <person name="Yokota A."/>
            <person name="Yabe S."/>
        </authorList>
    </citation>
    <scope>NUCLEOTIDE SEQUENCE [LARGE SCALE GENOMIC DNA]</scope>
    <source>
        <strain evidence="3">Uno16</strain>
    </source>
</reference>
<sequence length="52" mass="5772">MSYVVIKFVTDAVTNMSKKKRQGSSPSKIVTDTVTPASKKRNTFQNQIPPDT</sequence>
<keyword evidence="3" id="KW-1185">Reference proteome</keyword>
<dbReference type="AlphaFoldDB" id="A0A402BDJ1"/>
<protein>
    <submittedName>
        <fullName evidence="2">Uncharacterized protein</fullName>
    </submittedName>
</protein>
<comment type="caution">
    <text evidence="2">The sequence shown here is derived from an EMBL/GenBank/DDBJ whole genome shotgun (WGS) entry which is preliminary data.</text>
</comment>
<evidence type="ECO:0000313" key="3">
    <source>
        <dbReference type="Proteomes" id="UP000287171"/>
    </source>
</evidence>
<feature type="compositionally biased region" description="Polar residues" evidence="1">
    <location>
        <begin position="43"/>
        <end position="52"/>
    </location>
</feature>
<dbReference type="Proteomes" id="UP000287171">
    <property type="component" value="Unassembled WGS sequence"/>
</dbReference>
<name>A0A402BDJ1_9CHLR</name>
<organism evidence="2 3">
    <name type="scientific">Dictyobacter alpinus</name>
    <dbReference type="NCBI Taxonomy" id="2014873"/>
    <lineage>
        <taxon>Bacteria</taxon>
        <taxon>Bacillati</taxon>
        <taxon>Chloroflexota</taxon>
        <taxon>Ktedonobacteria</taxon>
        <taxon>Ktedonobacterales</taxon>
        <taxon>Dictyobacteraceae</taxon>
        <taxon>Dictyobacter</taxon>
    </lineage>
</organism>
<accession>A0A402BDJ1</accession>
<proteinExistence type="predicted"/>